<proteinExistence type="predicted"/>
<accession>A0A6J8BZW4</accession>
<protein>
    <submittedName>
        <fullName evidence="1">Uncharacterized protein</fullName>
    </submittedName>
</protein>
<dbReference type="AlphaFoldDB" id="A0A6J8BZW4"/>
<gene>
    <name evidence="1" type="ORF">MCOR_23615</name>
</gene>
<name>A0A6J8BZW4_MYTCO</name>
<keyword evidence="2" id="KW-1185">Reference proteome</keyword>
<organism evidence="1 2">
    <name type="scientific">Mytilus coruscus</name>
    <name type="common">Sea mussel</name>
    <dbReference type="NCBI Taxonomy" id="42192"/>
    <lineage>
        <taxon>Eukaryota</taxon>
        <taxon>Metazoa</taxon>
        <taxon>Spiralia</taxon>
        <taxon>Lophotrochozoa</taxon>
        <taxon>Mollusca</taxon>
        <taxon>Bivalvia</taxon>
        <taxon>Autobranchia</taxon>
        <taxon>Pteriomorphia</taxon>
        <taxon>Mytilida</taxon>
        <taxon>Mytiloidea</taxon>
        <taxon>Mytilidae</taxon>
        <taxon>Mytilinae</taxon>
        <taxon>Mytilus</taxon>
    </lineage>
</organism>
<sequence>MPYIYDVTCVDNATVAVISSSEKYILLVSLKSGKAFKTFHTTSFCSGLTYTNGNFIVSANKGQLQNIRLGDNKTNNICSSMSSTYVASLGNKLFSNKMDTDTIVCHKRNGEMLWTFTDKTALNEPRCIAVDEFGNVFVAGNKSNNFVAISSDGREHKMLLSKTDLVAKPWAIDYNIKLKFLLVANERDGQVFVYKVNYA</sequence>
<dbReference type="Proteomes" id="UP000507470">
    <property type="component" value="Unassembled WGS sequence"/>
</dbReference>
<evidence type="ECO:0000313" key="2">
    <source>
        <dbReference type="Proteomes" id="UP000507470"/>
    </source>
</evidence>
<dbReference type="Gene3D" id="2.120.10.30">
    <property type="entry name" value="TolB, C-terminal domain"/>
    <property type="match status" value="1"/>
</dbReference>
<dbReference type="SUPFAM" id="SSF101898">
    <property type="entry name" value="NHL repeat"/>
    <property type="match status" value="1"/>
</dbReference>
<evidence type="ECO:0000313" key="1">
    <source>
        <dbReference type="EMBL" id="CAC5388344.1"/>
    </source>
</evidence>
<dbReference type="InterPro" id="IPR011042">
    <property type="entry name" value="6-blade_b-propeller_TolB-like"/>
</dbReference>
<reference evidence="1 2" key="1">
    <citation type="submission" date="2020-06" db="EMBL/GenBank/DDBJ databases">
        <authorList>
            <person name="Li R."/>
            <person name="Bekaert M."/>
        </authorList>
    </citation>
    <scope>NUCLEOTIDE SEQUENCE [LARGE SCALE GENOMIC DNA]</scope>
    <source>
        <strain evidence="2">wild</strain>
    </source>
</reference>
<dbReference type="EMBL" id="CACVKT020004159">
    <property type="protein sequence ID" value="CAC5388344.1"/>
    <property type="molecule type" value="Genomic_DNA"/>
</dbReference>
<dbReference type="OrthoDB" id="6138639at2759"/>